<dbReference type="GO" id="GO:0016788">
    <property type="term" value="F:hydrolase activity, acting on ester bonds"/>
    <property type="evidence" value="ECO:0007669"/>
    <property type="project" value="UniProtKB-UniRule"/>
</dbReference>
<comment type="caution">
    <text evidence="7">The sequence shown here is derived from an EMBL/GenBank/DDBJ whole genome shotgun (WGS) entry which is preliminary data.</text>
</comment>
<keyword evidence="3 5" id="KW-0540">Nuclease</keyword>
<gene>
    <name evidence="7" type="ORF">EI74_0666</name>
</gene>
<evidence type="ECO:0000256" key="5">
    <source>
        <dbReference type="HAMAP-Rule" id="MF_00651"/>
    </source>
</evidence>
<dbReference type="CDD" id="cd16964">
    <property type="entry name" value="YqgF"/>
    <property type="match status" value="1"/>
</dbReference>
<comment type="subcellular location">
    <subcellularLocation>
        <location evidence="5">Cytoplasm</location>
    </subcellularLocation>
</comment>
<evidence type="ECO:0000256" key="1">
    <source>
        <dbReference type="ARBA" id="ARBA00022490"/>
    </source>
</evidence>
<evidence type="ECO:0000256" key="4">
    <source>
        <dbReference type="ARBA" id="ARBA00022801"/>
    </source>
</evidence>
<dbReference type="SUPFAM" id="SSF53098">
    <property type="entry name" value="Ribonuclease H-like"/>
    <property type="match status" value="1"/>
</dbReference>
<dbReference type="OrthoDB" id="9796140at2"/>
<protein>
    <recommendedName>
        <fullName evidence="5">Putative pre-16S rRNA nuclease</fullName>
        <ecNumber evidence="5">3.1.-.-</ecNumber>
    </recommendedName>
</protein>
<dbReference type="InterPro" id="IPR005227">
    <property type="entry name" value="YqgF"/>
</dbReference>
<keyword evidence="1 5" id="KW-0963">Cytoplasm</keyword>
<dbReference type="EC" id="3.1.-.-" evidence="5"/>
<evidence type="ECO:0000259" key="6">
    <source>
        <dbReference type="SMART" id="SM00732"/>
    </source>
</evidence>
<dbReference type="SMART" id="SM00732">
    <property type="entry name" value="YqgFc"/>
    <property type="match status" value="1"/>
</dbReference>
<dbReference type="Gene3D" id="3.30.420.140">
    <property type="entry name" value="YqgF/RNase H-like domain"/>
    <property type="match status" value="1"/>
</dbReference>
<accession>A0A4R6ICT4</accession>
<proteinExistence type="inferred from homology"/>
<dbReference type="GO" id="GO:0005829">
    <property type="term" value="C:cytosol"/>
    <property type="evidence" value="ECO:0007669"/>
    <property type="project" value="TreeGrafter"/>
</dbReference>
<dbReference type="HAMAP" id="MF_00651">
    <property type="entry name" value="Nuclease_YqgF"/>
    <property type="match status" value="1"/>
</dbReference>
<evidence type="ECO:0000256" key="2">
    <source>
        <dbReference type="ARBA" id="ARBA00022517"/>
    </source>
</evidence>
<comment type="similarity">
    <text evidence="5">Belongs to the YqgF HJR family.</text>
</comment>
<evidence type="ECO:0000313" key="7">
    <source>
        <dbReference type="EMBL" id="TDO19397.1"/>
    </source>
</evidence>
<dbReference type="InterPro" id="IPR012337">
    <property type="entry name" value="RNaseH-like_sf"/>
</dbReference>
<comment type="function">
    <text evidence="5">Could be a nuclease involved in processing of the 5'-end of pre-16S rRNA.</text>
</comment>
<dbReference type="NCBIfam" id="TIGR00250">
    <property type="entry name" value="RNAse_H_YqgF"/>
    <property type="match status" value="1"/>
</dbReference>
<dbReference type="InterPro" id="IPR037027">
    <property type="entry name" value="YqgF/RNaseH-like_dom_sf"/>
</dbReference>
<dbReference type="Pfam" id="PF03652">
    <property type="entry name" value="RuvX"/>
    <property type="match status" value="1"/>
</dbReference>
<dbReference type="EMBL" id="SNWN01000014">
    <property type="protein sequence ID" value="TDO19397.1"/>
    <property type="molecule type" value="Genomic_DNA"/>
</dbReference>
<dbReference type="PANTHER" id="PTHR33317">
    <property type="entry name" value="POLYNUCLEOTIDYL TRANSFERASE, RIBONUCLEASE H-LIKE SUPERFAMILY PROTEIN"/>
    <property type="match status" value="1"/>
</dbReference>
<keyword evidence="4 5" id="KW-0378">Hydrolase</keyword>
<organism evidence="7 8">
    <name type="scientific">Mycoplasma testudineum</name>
    <dbReference type="NCBI Taxonomy" id="244584"/>
    <lineage>
        <taxon>Bacteria</taxon>
        <taxon>Bacillati</taxon>
        <taxon>Mycoplasmatota</taxon>
        <taxon>Mollicutes</taxon>
        <taxon>Mycoplasmataceae</taxon>
        <taxon>Mycoplasma</taxon>
    </lineage>
</organism>
<evidence type="ECO:0000313" key="8">
    <source>
        <dbReference type="Proteomes" id="UP000295518"/>
    </source>
</evidence>
<feature type="domain" description="YqgF/RNase H-like" evidence="6">
    <location>
        <begin position="1"/>
        <end position="103"/>
    </location>
</feature>
<evidence type="ECO:0000256" key="3">
    <source>
        <dbReference type="ARBA" id="ARBA00022722"/>
    </source>
</evidence>
<dbReference type="InterPro" id="IPR006641">
    <property type="entry name" value="YqgF/RNaseH-like_dom"/>
</dbReference>
<keyword evidence="8" id="KW-1185">Reference proteome</keyword>
<sequence>MRIVGLDLGSRSCGIAISDPFKMFANPLENYFFKEYDFNSLIKHIATLFDEFKIESFVLGYPLRQTGTKSQTTEMIEDFKLLLESQFNLPVYLVDERLSTKKAKEILKQGKISSTKAKNHKDVLAAVIILNEYLNNF</sequence>
<name>A0A4R6ICT4_9MOLU</name>
<dbReference type="RefSeq" id="WP_094254823.1">
    <property type="nucleotide sequence ID" value="NZ_NNCE01000006.1"/>
</dbReference>
<dbReference type="Proteomes" id="UP000295518">
    <property type="component" value="Unassembled WGS sequence"/>
</dbReference>
<dbReference type="GO" id="GO:0004518">
    <property type="term" value="F:nuclease activity"/>
    <property type="evidence" value="ECO:0007669"/>
    <property type="project" value="UniProtKB-KW"/>
</dbReference>
<reference evidence="7 8" key="1">
    <citation type="submission" date="2019-03" db="EMBL/GenBank/DDBJ databases">
        <title>Genomic Encyclopedia of Archaeal and Bacterial Type Strains, Phase II (KMG-II): from individual species to whole genera.</title>
        <authorList>
            <person name="Goeker M."/>
        </authorList>
    </citation>
    <scope>NUCLEOTIDE SEQUENCE [LARGE SCALE GENOMIC DNA]</scope>
    <source>
        <strain evidence="7 8">ATCC 700618</strain>
    </source>
</reference>
<dbReference type="GO" id="GO:0000967">
    <property type="term" value="P:rRNA 5'-end processing"/>
    <property type="evidence" value="ECO:0007669"/>
    <property type="project" value="UniProtKB-UniRule"/>
</dbReference>
<dbReference type="AlphaFoldDB" id="A0A4R6ICT4"/>
<dbReference type="PANTHER" id="PTHR33317:SF4">
    <property type="entry name" value="POLYNUCLEOTIDYL TRANSFERASE, RIBONUCLEASE H-LIKE SUPERFAMILY PROTEIN"/>
    <property type="match status" value="1"/>
</dbReference>
<keyword evidence="2 5" id="KW-0690">Ribosome biogenesis</keyword>